<protein>
    <recommendedName>
        <fullName evidence="2">DNA polymerase IV</fullName>
        <shortName evidence="2">Pol IV</shortName>
        <ecNumber evidence="2">2.7.7.7</ecNumber>
    </recommendedName>
</protein>
<sequence length="492" mass="51144">MTGGTPAAGETLPGAGDEGDDAVDRVVCHVDMDCFYASCERLRHPDLAGEPVVVGMGYEPGDSIGAVATASYEAREFGVESAMPISKALELLPRREDADPDDPDAPDPEETGRYVPVDLDFYEDVAGEVKEVLRDCADTRREVSIDEAYLDVTDRTSWAAAGGGGSPSDGGGGDGTDDGPDDPPPSGAAGPAEARTLAEGYARHVKDRIEREAGVPASVGVAPNMSAAKVASDADKPDGLVVVPPGSVAEFLAPLPTADVHGVGPVTEETLAELGIETAGDLAAADRDRLAEALGERGPELSRRAAGDDDREVTPTGLPKSLSRESALPTTADEATKRETVSALAADVARRARERGCLYRTIGIKAVEPPFDVNTRARSLPGPVDDPDLVEEVALDLLSEFDDARVRKLGVRVSKLDFAETDQATLGGFDAGDGGGQGQGGKRETRSEGGDGGKLTDWVDGPPDRGGDESGSIAERERRGTDEGQASLGDWS</sequence>
<reference evidence="5 6" key="1">
    <citation type="journal article" date="2014" name="PLoS Genet.">
        <title>Phylogenetically driven sequencing of extremely halophilic archaea reveals strategies for static and dynamic osmo-response.</title>
        <authorList>
            <person name="Becker E.A."/>
            <person name="Seitzer P.M."/>
            <person name="Tritt A."/>
            <person name="Larsen D."/>
            <person name="Krusor M."/>
            <person name="Yao A.I."/>
            <person name="Wu D."/>
            <person name="Madern D."/>
            <person name="Eisen J.A."/>
            <person name="Darling A.E."/>
            <person name="Facciotti M.T."/>
        </authorList>
    </citation>
    <scope>NUCLEOTIDE SEQUENCE [LARGE SCALE GENOMIC DNA]</scope>
    <source>
        <strain evidence="5 6">JCM 9100</strain>
    </source>
</reference>
<dbReference type="GO" id="GO:0006281">
    <property type="term" value="P:DNA repair"/>
    <property type="evidence" value="ECO:0007669"/>
    <property type="project" value="UniProtKB-UniRule"/>
</dbReference>
<dbReference type="Pfam" id="PF00817">
    <property type="entry name" value="IMS"/>
    <property type="match status" value="1"/>
</dbReference>
<feature type="region of interest" description="Disordered" evidence="3">
    <location>
        <begin position="294"/>
        <end position="336"/>
    </location>
</feature>
<comment type="similarity">
    <text evidence="1 2">Belongs to the DNA polymerase type-Y family.</text>
</comment>
<dbReference type="PANTHER" id="PTHR11076:SF33">
    <property type="entry name" value="DNA POLYMERASE KAPPA"/>
    <property type="match status" value="1"/>
</dbReference>
<name>M0EQ05_9EURY</name>
<accession>M0EQ05</accession>
<feature type="compositionally biased region" description="Basic and acidic residues" evidence="3">
    <location>
        <begin position="462"/>
        <end position="482"/>
    </location>
</feature>
<gene>
    <name evidence="2" type="primary">dbh</name>
    <name evidence="5" type="ORF">C465_08618</name>
</gene>
<dbReference type="AlphaFoldDB" id="M0EQ05"/>
<evidence type="ECO:0000256" key="2">
    <source>
        <dbReference type="HAMAP-Rule" id="MF_01113"/>
    </source>
</evidence>
<dbReference type="GO" id="GO:0005737">
    <property type="term" value="C:cytoplasm"/>
    <property type="evidence" value="ECO:0007669"/>
    <property type="project" value="UniProtKB-SubCell"/>
</dbReference>
<keyword evidence="2" id="KW-0234">DNA repair</keyword>
<dbReference type="SUPFAM" id="SSF100879">
    <property type="entry name" value="Lesion bypass DNA polymerase (Y-family), little finger domain"/>
    <property type="match status" value="1"/>
</dbReference>
<feature type="compositionally biased region" description="Basic and acidic residues" evidence="3">
    <location>
        <begin position="441"/>
        <end position="451"/>
    </location>
</feature>
<dbReference type="CDD" id="cd03586">
    <property type="entry name" value="PolY_Pol_IV_kappa"/>
    <property type="match status" value="1"/>
</dbReference>
<evidence type="ECO:0000256" key="1">
    <source>
        <dbReference type="ARBA" id="ARBA00010945"/>
    </source>
</evidence>
<dbReference type="EC" id="2.7.7.7" evidence="2"/>
<proteinExistence type="inferred from homology"/>
<dbReference type="Gene3D" id="3.30.70.270">
    <property type="match status" value="2"/>
</dbReference>
<dbReference type="SUPFAM" id="SSF56672">
    <property type="entry name" value="DNA/RNA polymerases"/>
    <property type="match status" value="1"/>
</dbReference>
<feature type="region of interest" description="Disordered" evidence="3">
    <location>
        <begin position="157"/>
        <end position="196"/>
    </location>
</feature>
<dbReference type="PANTHER" id="PTHR11076">
    <property type="entry name" value="DNA REPAIR POLYMERASE UMUC / TRANSFERASE FAMILY MEMBER"/>
    <property type="match status" value="1"/>
</dbReference>
<organism evidence="5 6">
    <name type="scientific">Halorubrum distributum JCM 9100</name>
    <dbReference type="NCBI Taxonomy" id="1227467"/>
    <lineage>
        <taxon>Archaea</taxon>
        <taxon>Methanobacteriati</taxon>
        <taxon>Methanobacteriota</taxon>
        <taxon>Stenosarchaea group</taxon>
        <taxon>Halobacteria</taxon>
        <taxon>Halobacteriales</taxon>
        <taxon>Haloferacaceae</taxon>
        <taxon>Halorubrum</taxon>
        <taxon>Halorubrum distributum group</taxon>
    </lineage>
</organism>
<dbReference type="Pfam" id="PF11799">
    <property type="entry name" value="IMS_C"/>
    <property type="match status" value="1"/>
</dbReference>
<comment type="function">
    <text evidence="2">Poorly processive, error-prone DNA polymerase involved in untargeted mutagenesis. Copies undamaged DNA at stalled replication forks, which arise in vivo from mismatched or misaligned primer ends. These misaligned primers can be extended by PolIV. Exhibits no 3'-5' exonuclease (proofreading) activity. May be involved in translesional synthesis.</text>
</comment>
<feature type="compositionally biased region" description="Acidic residues" evidence="3">
    <location>
        <begin position="98"/>
        <end position="109"/>
    </location>
</feature>
<dbReference type="Pfam" id="PF11798">
    <property type="entry name" value="IMS_HHH"/>
    <property type="match status" value="1"/>
</dbReference>
<keyword evidence="2" id="KW-0515">Mutator protein</keyword>
<comment type="caution">
    <text evidence="5">The sequence shown here is derived from an EMBL/GenBank/DDBJ whole genome shotgun (WGS) entry which is preliminary data.</text>
</comment>
<dbReference type="GO" id="GO:0003684">
    <property type="term" value="F:damaged DNA binding"/>
    <property type="evidence" value="ECO:0007669"/>
    <property type="project" value="InterPro"/>
</dbReference>
<comment type="subcellular location">
    <subcellularLocation>
        <location evidence="2">Cytoplasm</location>
    </subcellularLocation>
</comment>
<feature type="region of interest" description="Disordered" evidence="3">
    <location>
        <begin position="425"/>
        <end position="492"/>
    </location>
</feature>
<evidence type="ECO:0000313" key="5">
    <source>
        <dbReference type="EMBL" id="ELZ49163.1"/>
    </source>
</evidence>
<keyword evidence="2" id="KW-0239">DNA-directed DNA polymerase</keyword>
<dbReference type="RefSeq" id="WP_004597503.1">
    <property type="nucleotide sequence ID" value="NZ_AOJM01000050.1"/>
</dbReference>
<dbReference type="Gene3D" id="3.40.1170.60">
    <property type="match status" value="1"/>
</dbReference>
<evidence type="ECO:0000256" key="3">
    <source>
        <dbReference type="SAM" id="MobiDB-lite"/>
    </source>
</evidence>
<dbReference type="GO" id="GO:0042276">
    <property type="term" value="P:error-prone translesion synthesis"/>
    <property type="evidence" value="ECO:0007669"/>
    <property type="project" value="TreeGrafter"/>
</dbReference>
<keyword evidence="2" id="KW-0548">Nucleotidyltransferase</keyword>
<feature type="region of interest" description="Disordered" evidence="3">
    <location>
        <begin position="92"/>
        <end position="113"/>
    </location>
</feature>
<feature type="domain" description="UmuC" evidence="4">
    <location>
        <begin position="27"/>
        <end position="264"/>
    </location>
</feature>
<dbReference type="Gene3D" id="3.30.1490.100">
    <property type="entry name" value="DNA polymerase, Y-family, little finger domain"/>
    <property type="match status" value="1"/>
</dbReference>
<feature type="compositionally biased region" description="Gly residues" evidence="3">
    <location>
        <begin position="161"/>
        <end position="174"/>
    </location>
</feature>
<dbReference type="InterPro" id="IPR043128">
    <property type="entry name" value="Rev_trsase/Diguanyl_cyclase"/>
</dbReference>
<dbReference type="PROSITE" id="PS50173">
    <property type="entry name" value="UMUC"/>
    <property type="match status" value="1"/>
</dbReference>
<keyword evidence="2" id="KW-0235">DNA replication</keyword>
<evidence type="ECO:0000259" key="4">
    <source>
        <dbReference type="PROSITE" id="PS50173"/>
    </source>
</evidence>
<keyword evidence="2" id="KW-0238">DNA-binding</keyword>
<comment type="catalytic activity">
    <reaction evidence="2">
        <text>DNA(n) + a 2'-deoxyribonucleoside 5'-triphosphate = DNA(n+1) + diphosphate</text>
        <dbReference type="Rhea" id="RHEA:22508"/>
        <dbReference type="Rhea" id="RHEA-COMP:17339"/>
        <dbReference type="Rhea" id="RHEA-COMP:17340"/>
        <dbReference type="ChEBI" id="CHEBI:33019"/>
        <dbReference type="ChEBI" id="CHEBI:61560"/>
        <dbReference type="ChEBI" id="CHEBI:173112"/>
        <dbReference type="EC" id="2.7.7.7"/>
    </reaction>
</comment>
<feature type="site" description="Substrate discrimination" evidence="2">
    <location>
        <position position="36"/>
    </location>
</feature>
<keyword evidence="2" id="KW-0963">Cytoplasm</keyword>
<keyword evidence="2" id="KW-0460">Magnesium</keyword>
<keyword evidence="2" id="KW-0479">Metal-binding</keyword>
<dbReference type="GO" id="GO:0006261">
    <property type="term" value="P:DNA-templated DNA replication"/>
    <property type="evidence" value="ECO:0007669"/>
    <property type="project" value="UniProtKB-UniRule"/>
</dbReference>
<dbReference type="GO" id="GO:0000287">
    <property type="term" value="F:magnesium ion binding"/>
    <property type="evidence" value="ECO:0007669"/>
    <property type="project" value="UniProtKB-UniRule"/>
</dbReference>
<feature type="compositionally biased region" description="Basic and acidic residues" evidence="3">
    <location>
        <begin position="294"/>
        <end position="308"/>
    </location>
</feature>
<feature type="region of interest" description="Disordered" evidence="3">
    <location>
        <begin position="1"/>
        <end position="20"/>
    </location>
</feature>
<feature type="active site" evidence="2">
    <location>
        <position position="147"/>
    </location>
</feature>
<comment type="subunit">
    <text evidence="2">Monomer.</text>
</comment>
<dbReference type="Proteomes" id="UP000011526">
    <property type="component" value="Unassembled WGS sequence"/>
</dbReference>
<dbReference type="InterPro" id="IPR036775">
    <property type="entry name" value="DNA_pol_Y-fam_lit_finger_sf"/>
</dbReference>
<feature type="binding site" evidence="2">
    <location>
        <position position="31"/>
    </location>
    <ligand>
        <name>Mg(2+)</name>
        <dbReference type="ChEBI" id="CHEBI:18420"/>
    </ligand>
</feature>
<dbReference type="InterPro" id="IPR050116">
    <property type="entry name" value="DNA_polymerase-Y"/>
</dbReference>
<feature type="compositionally biased region" description="Gly residues" evidence="3">
    <location>
        <begin position="429"/>
        <end position="440"/>
    </location>
</feature>
<feature type="binding site" evidence="2">
    <location>
        <position position="146"/>
    </location>
    <ligand>
        <name>Mg(2+)</name>
        <dbReference type="ChEBI" id="CHEBI:18420"/>
    </ligand>
</feature>
<dbReference type="InterPro" id="IPR024728">
    <property type="entry name" value="PolY_HhH_motif"/>
</dbReference>
<keyword evidence="6" id="KW-1185">Reference proteome</keyword>
<dbReference type="InterPro" id="IPR017961">
    <property type="entry name" value="DNA_pol_Y-fam_little_finger"/>
</dbReference>
<dbReference type="InterPro" id="IPR043502">
    <property type="entry name" value="DNA/RNA_pol_sf"/>
</dbReference>
<comment type="cofactor">
    <cofactor evidence="2">
        <name>Mg(2+)</name>
        <dbReference type="ChEBI" id="CHEBI:18420"/>
    </cofactor>
    <text evidence="2">Binds 2 magnesium ions per subunit.</text>
</comment>
<evidence type="ECO:0000313" key="6">
    <source>
        <dbReference type="Proteomes" id="UP000011526"/>
    </source>
</evidence>
<keyword evidence="2" id="KW-0227">DNA damage</keyword>
<dbReference type="EMBL" id="AOJM01000050">
    <property type="protein sequence ID" value="ELZ49163.1"/>
    <property type="molecule type" value="Genomic_DNA"/>
</dbReference>
<keyword evidence="2" id="KW-0808">Transferase</keyword>
<dbReference type="InterPro" id="IPR001126">
    <property type="entry name" value="UmuC"/>
</dbReference>
<dbReference type="HAMAP" id="MF_01113">
    <property type="entry name" value="DNApol_IV"/>
    <property type="match status" value="1"/>
</dbReference>
<dbReference type="GO" id="GO:0003887">
    <property type="term" value="F:DNA-directed DNA polymerase activity"/>
    <property type="evidence" value="ECO:0007669"/>
    <property type="project" value="UniProtKB-UniRule"/>
</dbReference>
<dbReference type="InterPro" id="IPR022880">
    <property type="entry name" value="DNApol_IV"/>
</dbReference>
<dbReference type="PATRIC" id="fig|1227467.4.peg.1683"/>
<dbReference type="Gene3D" id="1.10.150.20">
    <property type="entry name" value="5' to 3' exonuclease, C-terminal subdomain"/>
    <property type="match status" value="1"/>
</dbReference>